<reference evidence="1 2" key="1">
    <citation type="submission" date="2019-07" db="EMBL/GenBank/DDBJ databases">
        <title>Genomics analysis of Aphanomyces spp. identifies a new class of oomycete effector associated with host adaptation.</title>
        <authorList>
            <person name="Gaulin E."/>
        </authorList>
    </citation>
    <scope>NUCLEOTIDE SEQUENCE [LARGE SCALE GENOMIC DNA]</scope>
    <source>
        <strain evidence="1 2">ATCC 201684</strain>
    </source>
</reference>
<keyword evidence="2" id="KW-1185">Reference proteome</keyword>
<protein>
    <recommendedName>
        <fullName evidence="3">Reverse transcriptase Ty1/copia-type domain-containing protein</fullName>
    </recommendedName>
</protein>
<evidence type="ECO:0008006" key="3">
    <source>
        <dbReference type="Google" id="ProtNLM"/>
    </source>
</evidence>
<dbReference type="AlphaFoldDB" id="A0A6G0W9C1"/>
<comment type="caution">
    <text evidence="1">The sequence shown here is derived from an EMBL/GenBank/DDBJ whole genome shotgun (WGS) entry which is preliminary data.</text>
</comment>
<evidence type="ECO:0000313" key="1">
    <source>
        <dbReference type="EMBL" id="KAF0723798.1"/>
    </source>
</evidence>
<gene>
    <name evidence="1" type="ORF">Ae201684_017374</name>
</gene>
<accession>A0A6G0W9C1</accession>
<name>A0A6G0W9C1_9STRA</name>
<evidence type="ECO:0000313" key="2">
    <source>
        <dbReference type="Proteomes" id="UP000481153"/>
    </source>
</evidence>
<dbReference type="EMBL" id="VJMJ01000295">
    <property type="protein sequence ID" value="KAF0723798.1"/>
    <property type="molecule type" value="Genomic_DNA"/>
</dbReference>
<dbReference type="VEuPathDB" id="FungiDB:AeMF1_012581"/>
<dbReference type="PANTHER" id="PTHR11439">
    <property type="entry name" value="GAG-POL-RELATED RETROTRANSPOSON"/>
    <property type="match status" value="1"/>
</dbReference>
<dbReference type="CDD" id="cd09272">
    <property type="entry name" value="RNase_HI_RT_Ty1"/>
    <property type="match status" value="1"/>
</dbReference>
<proteinExistence type="predicted"/>
<dbReference type="PANTHER" id="PTHR11439:SF440">
    <property type="entry name" value="INTEGRASE CATALYTIC DOMAIN-CONTAINING PROTEIN"/>
    <property type="match status" value="1"/>
</dbReference>
<dbReference type="Proteomes" id="UP000481153">
    <property type="component" value="Unassembled WGS sequence"/>
</dbReference>
<sequence length="298" mass="33522">METKISLKRQGNAEFLLGVKISRNGNRITLSQTAYISTVLKRFGMDKCAPMQTPEITGTEAKWGEPDSPDASMETYRAIFGSLVYLTTCTRPDLAHAVQRLSRYLYAPKEYRMNGAKRVMTYLQRTKNFEMQYGNEQDEITLHSFSDAIWAPKPDRRSVSGHIWLVGGAPVSWRSTRQRTVATSSCEAEYVAMAMAAKECVFLRGILKDIGCPQETTTCYGDNQGAIALTQQKVTNDRSKHIDVAWHFIRDMVRDKIMAIIYVPTKDMLADVLTKNSTRDALERFLTAINMVPGHGGC</sequence>
<organism evidence="1 2">
    <name type="scientific">Aphanomyces euteiches</name>
    <dbReference type="NCBI Taxonomy" id="100861"/>
    <lineage>
        <taxon>Eukaryota</taxon>
        <taxon>Sar</taxon>
        <taxon>Stramenopiles</taxon>
        <taxon>Oomycota</taxon>
        <taxon>Saprolegniomycetes</taxon>
        <taxon>Saprolegniales</taxon>
        <taxon>Verrucalvaceae</taxon>
        <taxon>Aphanomyces</taxon>
    </lineage>
</organism>